<dbReference type="PANTHER" id="PTHR30224:SF4">
    <property type="entry name" value="ELECTRON TRANSPORT PROTEIN YCCM-RELATED"/>
    <property type="match status" value="1"/>
</dbReference>
<dbReference type="InterPro" id="IPR008972">
    <property type="entry name" value="Cupredoxin"/>
</dbReference>
<evidence type="ECO:0000256" key="5">
    <source>
        <dbReference type="ARBA" id="ARBA00023014"/>
    </source>
</evidence>
<accession>A0ABM7PNA6</accession>
<evidence type="ECO:0000259" key="9">
    <source>
        <dbReference type="PROSITE" id="PS51379"/>
    </source>
</evidence>
<feature type="transmembrane region" description="Helical" evidence="7">
    <location>
        <begin position="449"/>
        <end position="467"/>
    </location>
</feature>
<keyword evidence="7" id="KW-1133">Transmembrane helix</keyword>
<feature type="transmembrane region" description="Helical" evidence="7">
    <location>
        <begin position="324"/>
        <end position="344"/>
    </location>
</feature>
<evidence type="ECO:0000256" key="4">
    <source>
        <dbReference type="ARBA" id="ARBA00023004"/>
    </source>
</evidence>
<keyword evidence="7" id="KW-0812">Transmembrane</keyword>
<keyword evidence="11" id="KW-1185">Reference proteome</keyword>
<keyword evidence="3" id="KW-0479">Metal-binding</keyword>
<dbReference type="PROSITE" id="PS00198">
    <property type="entry name" value="4FE4S_FER_1"/>
    <property type="match status" value="1"/>
</dbReference>
<feature type="transmembrane region" description="Helical" evidence="7">
    <location>
        <begin position="487"/>
        <end position="508"/>
    </location>
</feature>
<sequence>MLMHQKNKHMLLSALIVLSCALAFPVMGLLDPPRKPQRRDFVIRAKQYAYDPYRLIVNQGDEVHITLGAVDVVHGFYLEGYDIEAEIHPGRLPFKLRHPSKEKEFALVDELVFTAHRKGKFRYRCSVTCGSLHPFMLGELIVRPNHLFHAGFGATIGVLFAAFFLMFNHARRGDVRNAPAPWRLDLLSFIPGLRWLVTRRWLQFVVVLPTLALFVLFLIAGFFGSPIGNRNIIITFVWIFWWFLLITLLLPFGARLWCLLCPFPILGEWFQRGRFLGPPADNGCNSSMRGLNKKWPRPLANIWLQNILFLCMCTFSSILVTRPFVTAVALSILIVTATIMHMVYTRRTFCLYICPMSGFLSLYAMTSMVEIRPKNPQQAKTCRDKAGILGNGDGWACPWHQRPNKLNRNNYCGFCMECIKACPHDNMTIFARPFCSDDRIEKYDEAWKAFIMITLAMVYSVVLLGPWGTLKEWANISEMGNWPGFSLYIVMIWGVGLVGVPLFWWLAATLGQRLSGHGDVLPKTLFLRYSYLLVPLGLIAWIVFSFPLIMINGTYILTSVSDPMGWGWDLFGTAHIHWHPLIPEYIVYLQIPLLLFGLGYTLKRGYLLSLQLYSDAVQGVRSLIPFGLLCTAVTLIILTLYTG</sequence>
<evidence type="ECO:0000256" key="2">
    <source>
        <dbReference type="ARBA" id="ARBA00022475"/>
    </source>
</evidence>
<keyword evidence="5" id="KW-0411">Iron-sulfur</keyword>
<dbReference type="PANTHER" id="PTHR30224">
    <property type="entry name" value="ELECTRON TRANSPORT PROTEIN"/>
    <property type="match status" value="1"/>
</dbReference>
<feature type="domain" description="4Fe-4S ferredoxin-type" evidence="9">
    <location>
        <begin position="402"/>
        <end position="432"/>
    </location>
</feature>
<evidence type="ECO:0008006" key="12">
    <source>
        <dbReference type="Google" id="ProtNLM"/>
    </source>
</evidence>
<feature type="transmembrane region" description="Helical" evidence="7">
    <location>
        <begin position="231"/>
        <end position="250"/>
    </location>
</feature>
<evidence type="ECO:0000259" key="8">
    <source>
        <dbReference type="PROSITE" id="PS50857"/>
    </source>
</evidence>
<feature type="transmembrane region" description="Helical" evidence="7">
    <location>
        <begin position="585"/>
        <end position="602"/>
    </location>
</feature>
<dbReference type="InterPro" id="IPR017900">
    <property type="entry name" value="4Fe4S_Fe_S_CS"/>
</dbReference>
<feature type="transmembrane region" description="Helical" evidence="7">
    <location>
        <begin position="201"/>
        <end position="225"/>
    </location>
</feature>
<dbReference type="InterPro" id="IPR052378">
    <property type="entry name" value="NosR_regulator"/>
</dbReference>
<dbReference type="PROSITE" id="PS51257">
    <property type="entry name" value="PROKAR_LIPOPROTEIN"/>
    <property type="match status" value="1"/>
</dbReference>
<dbReference type="InterPro" id="IPR017896">
    <property type="entry name" value="4Fe4S_Fe-S-bd"/>
</dbReference>
<feature type="transmembrane region" description="Helical" evidence="7">
    <location>
        <begin position="147"/>
        <end position="167"/>
    </location>
</feature>
<protein>
    <recommendedName>
        <fullName evidence="12">4Fe-4S binding protein</fullName>
    </recommendedName>
</protein>
<keyword evidence="6 7" id="KW-0472">Membrane</keyword>
<evidence type="ECO:0000313" key="11">
    <source>
        <dbReference type="Proteomes" id="UP001320148"/>
    </source>
</evidence>
<keyword evidence="2" id="KW-1003">Cell membrane</keyword>
<gene>
    <name evidence="10" type="ORF">DSLASN_43930</name>
</gene>
<organism evidence="10 11">
    <name type="scientific">Desulfoluna limicola</name>
    <dbReference type="NCBI Taxonomy" id="2810562"/>
    <lineage>
        <taxon>Bacteria</taxon>
        <taxon>Pseudomonadati</taxon>
        <taxon>Thermodesulfobacteriota</taxon>
        <taxon>Desulfobacteria</taxon>
        <taxon>Desulfobacterales</taxon>
        <taxon>Desulfolunaceae</taxon>
        <taxon>Desulfoluna</taxon>
    </lineage>
</organism>
<dbReference type="Proteomes" id="UP001320148">
    <property type="component" value="Chromosome"/>
</dbReference>
<dbReference type="PROSITE" id="PS51379">
    <property type="entry name" value="4FE4S_FER_2"/>
    <property type="match status" value="1"/>
</dbReference>
<proteinExistence type="predicted"/>
<keyword evidence="4" id="KW-0408">Iron</keyword>
<feature type="transmembrane region" description="Helical" evidence="7">
    <location>
        <begin position="529"/>
        <end position="557"/>
    </location>
</feature>
<evidence type="ECO:0000256" key="7">
    <source>
        <dbReference type="SAM" id="Phobius"/>
    </source>
</evidence>
<dbReference type="SUPFAM" id="SSF49503">
    <property type="entry name" value="Cupredoxins"/>
    <property type="match status" value="1"/>
</dbReference>
<evidence type="ECO:0000256" key="3">
    <source>
        <dbReference type="ARBA" id="ARBA00022723"/>
    </source>
</evidence>
<comment type="subcellular location">
    <subcellularLocation>
        <location evidence="1">Cell membrane</location>
    </subcellularLocation>
</comment>
<reference evidence="10 11" key="1">
    <citation type="submission" date="2021-02" db="EMBL/GenBank/DDBJ databases">
        <title>Complete genome of Desulfoluna sp. strain ASN36.</title>
        <authorList>
            <person name="Takahashi A."/>
            <person name="Kojima H."/>
            <person name="Fukui M."/>
        </authorList>
    </citation>
    <scope>NUCLEOTIDE SEQUENCE [LARGE SCALE GENOMIC DNA]</scope>
    <source>
        <strain evidence="10 11">ASN36</strain>
    </source>
</reference>
<dbReference type="EMBL" id="AP024488">
    <property type="protein sequence ID" value="BCS98761.1"/>
    <property type="molecule type" value="Genomic_DNA"/>
</dbReference>
<dbReference type="InterPro" id="IPR002429">
    <property type="entry name" value="CcO_II-like_C"/>
</dbReference>
<evidence type="ECO:0000256" key="6">
    <source>
        <dbReference type="ARBA" id="ARBA00023136"/>
    </source>
</evidence>
<name>A0ABM7PNA6_9BACT</name>
<evidence type="ECO:0000256" key="1">
    <source>
        <dbReference type="ARBA" id="ARBA00004236"/>
    </source>
</evidence>
<dbReference type="Gene3D" id="2.60.40.420">
    <property type="entry name" value="Cupredoxins - blue copper proteins"/>
    <property type="match status" value="1"/>
</dbReference>
<feature type="transmembrane region" description="Helical" evidence="7">
    <location>
        <begin position="298"/>
        <end position="318"/>
    </location>
</feature>
<dbReference type="PROSITE" id="PS50857">
    <property type="entry name" value="COX2_CUA"/>
    <property type="match status" value="1"/>
</dbReference>
<evidence type="ECO:0000313" key="10">
    <source>
        <dbReference type="EMBL" id="BCS98761.1"/>
    </source>
</evidence>
<feature type="transmembrane region" description="Helical" evidence="7">
    <location>
        <begin position="623"/>
        <end position="641"/>
    </location>
</feature>
<feature type="domain" description="Cytochrome oxidase subunit II copper A binding" evidence="8">
    <location>
        <begin position="35"/>
        <end position="154"/>
    </location>
</feature>